<evidence type="ECO:0000313" key="3">
    <source>
        <dbReference type="EMBL" id="PRY79083.1"/>
    </source>
</evidence>
<accession>A0A2T0W2B7</accession>
<gene>
    <name evidence="3" type="ORF">CLV38_12412</name>
</gene>
<dbReference type="AlphaFoldDB" id="A0A2T0W2B7"/>
<comment type="caution">
    <text evidence="3">The sequence shown here is derived from an EMBL/GenBank/DDBJ whole genome shotgun (WGS) entry which is preliminary data.</text>
</comment>
<organism evidence="3 4">
    <name type="scientific">Alkalibacterium olivapovliticus</name>
    <dbReference type="NCBI Taxonomy" id="99907"/>
    <lineage>
        <taxon>Bacteria</taxon>
        <taxon>Bacillati</taxon>
        <taxon>Bacillota</taxon>
        <taxon>Bacilli</taxon>
        <taxon>Lactobacillales</taxon>
        <taxon>Carnobacteriaceae</taxon>
        <taxon>Alkalibacterium</taxon>
    </lineage>
</organism>
<proteinExistence type="predicted"/>
<dbReference type="PANTHER" id="PTHR41259">
    <property type="entry name" value="DOUBLE-STRAND BREAK REPAIR RAD50 ATPASE, PUTATIVE-RELATED"/>
    <property type="match status" value="1"/>
</dbReference>
<dbReference type="SUPFAM" id="SSF52540">
    <property type="entry name" value="P-loop containing nucleoside triphosphate hydrolases"/>
    <property type="match status" value="1"/>
</dbReference>
<reference evidence="3 4" key="1">
    <citation type="submission" date="2018-03" db="EMBL/GenBank/DDBJ databases">
        <title>Genomic Encyclopedia of Archaeal and Bacterial Type Strains, Phase II (KMG-II): from individual species to whole genera.</title>
        <authorList>
            <person name="Goeker M."/>
        </authorList>
    </citation>
    <scope>NUCLEOTIDE SEQUENCE [LARGE SCALE GENOMIC DNA]</scope>
    <source>
        <strain evidence="3 4">DSM 13175</strain>
    </source>
</reference>
<dbReference type="InterPro" id="IPR038734">
    <property type="entry name" value="YhaN_AAA"/>
</dbReference>
<dbReference type="InterPro" id="IPR027417">
    <property type="entry name" value="P-loop_NTPase"/>
</dbReference>
<dbReference type="PANTHER" id="PTHR41259:SF1">
    <property type="entry name" value="DOUBLE-STRAND BREAK REPAIR RAD50 ATPASE, PUTATIVE-RELATED"/>
    <property type="match status" value="1"/>
</dbReference>
<dbReference type="Proteomes" id="UP000238205">
    <property type="component" value="Unassembled WGS sequence"/>
</dbReference>
<dbReference type="EMBL" id="PVTO01000024">
    <property type="protein sequence ID" value="PRY79083.1"/>
    <property type="molecule type" value="Genomic_DNA"/>
</dbReference>
<dbReference type="OrthoDB" id="9764467at2"/>
<dbReference type="Pfam" id="PF13514">
    <property type="entry name" value="AAA_27"/>
    <property type="match status" value="1"/>
</dbReference>
<keyword evidence="4" id="KW-1185">Reference proteome</keyword>
<name>A0A2T0W2B7_9LACT</name>
<feature type="coiled-coil region" evidence="1">
    <location>
        <begin position="274"/>
        <end position="301"/>
    </location>
</feature>
<feature type="domain" description="YhaN AAA" evidence="2">
    <location>
        <begin position="1"/>
        <end position="206"/>
    </location>
</feature>
<dbReference type="RefSeq" id="WP_106195264.1">
    <property type="nucleotide sequence ID" value="NZ_PVTO01000024.1"/>
</dbReference>
<sequence length="933" mass="109325">MRLKKLIIYGYGKWVDTEFEVDPDLQVFYGQNEAGKSTLMSFIQSILFGFPMRHSSSLRYEPKESSRYGGKLILDDKRFGEVIVERVNGKVTGDVTVTLEDGTQGDERLLETLLNHKKRSFFESIYSFNLKGVEETSEMNKEQFNRFFLSAGSLGNESFLKKADHYQQKASHLFKPTGRKPKLNELFRSLQKQKEQLNKARENNEQYVLLVKEKERIADQIDTLEQSFHKKKKEIEEYQHLLKNIETINEINELKKEIDQYPSYSLPEDGLIHLNHINKQLEELREQTKDLYNQQKTVQDKYRPSKELLLYQEHEEAVNKLLSNWDHLELKVELIKDTQHDLAHLEKQSFEFKLRKGLPLNEALPTKLTPTERNELQAFADDFSDLIKEQTKLQQQLHVLDLKIETNNEHIDSIEQSLWPANRFKAAEEQENSEALSHEAKNKGNQVPVLVYSSGSLLLAAVYLISQSLLALFLIPAYLLVVTVLLNRKPKEKTAESAGYDRSEYYHQKSLRDQWKDTLATNDVYQQQINEYKELLTTSKDRQNTVSEVFLNWKKAHHYPSSYDVDSILDSLDQLDELRKIDDLKDREQIKVTRELEDLRQILEQNSFARLFLEEEKDTLSVFSDVKKSIRQIENDKRMQQAYIKETQQLQNSILYYVQQEKEQIKLKNELTDHAGVKSEEEFIASYQRLSEKNQKIKRFEMLKETINIDQSDSDTYTVDGLKEEVKKRHEAIKQNEEQQKEWTKNAIEIEYKISELEDGGIYSDLLQIYENEKSLYQEVADEWSTYKIAAALIENTLKNAKENQLPQTLKLAETYFSYITSNHYTSISLEADQFFVSDSQGKKWQASELSRGTVEPLYIAIRLAFVVSNREHIEYPVIIDDSFVNIDENRKGSIYKLLNEISQSVQVIYFTFDETTLDYIPDSHVIKLNHIK</sequence>
<dbReference type="Gene3D" id="3.40.50.300">
    <property type="entry name" value="P-loop containing nucleotide triphosphate hydrolases"/>
    <property type="match status" value="2"/>
</dbReference>
<evidence type="ECO:0000313" key="4">
    <source>
        <dbReference type="Proteomes" id="UP000238205"/>
    </source>
</evidence>
<keyword evidence="1" id="KW-0175">Coiled coil</keyword>
<feature type="coiled-coil region" evidence="1">
    <location>
        <begin position="180"/>
        <end position="241"/>
    </location>
</feature>
<evidence type="ECO:0000256" key="1">
    <source>
        <dbReference type="SAM" id="Coils"/>
    </source>
</evidence>
<evidence type="ECO:0000259" key="2">
    <source>
        <dbReference type="Pfam" id="PF13514"/>
    </source>
</evidence>
<protein>
    <submittedName>
        <fullName evidence="3">Uncharacterized protein YhaN</fullName>
    </submittedName>
</protein>